<dbReference type="EMBL" id="CP011125">
    <property type="protein sequence ID" value="AKF03174.1"/>
    <property type="molecule type" value="Genomic_DNA"/>
</dbReference>
<accession>A0A0F6SDB9</accession>
<gene>
    <name evidence="1" type="ORF">DB32_000323</name>
</gene>
<dbReference type="Proteomes" id="UP000034883">
    <property type="component" value="Chromosome"/>
</dbReference>
<organism evidence="1 2">
    <name type="scientific">Sandaracinus amylolyticus</name>
    <dbReference type="NCBI Taxonomy" id="927083"/>
    <lineage>
        <taxon>Bacteria</taxon>
        <taxon>Pseudomonadati</taxon>
        <taxon>Myxococcota</taxon>
        <taxon>Polyangia</taxon>
        <taxon>Polyangiales</taxon>
        <taxon>Sandaracinaceae</taxon>
        <taxon>Sandaracinus</taxon>
    </lineage>
</organism>
<keyword evidence="2" id="KW-1185">Reference proteome</keyword>
<evidence type="ECO:0000313" key="1">
    <source>
        <dbReference type="EMBL" id="AKF03174.1"/>
    </source>
</evidence>
<dbReference type="Gene3D" id="1.25.40.10">
    <property type="entry name" value="Tetratricopeptide repeat domain"/>
    <property type="match status" value="1"/>
</dbReference>
<evidence type="ECO:0008006" key="3">
    <source>
        <dbReference type="Google" id="ProtNLM"/>
    </source>
</evidence>
<proteinExistence type="predicted"/>
<dbReference type="STRING" id="927083.DB32_000323"/>
<sequence length="668" mass="72934">MIALIAILGALVSIGEAQDASLPDAHAPDEEEALQLLSDGMAVGARTQAERVLRRDPDSVVGHYVLGRVLFEAEGSLGRAMFHLGRARELHERSTLDPHSPFHQQLLYTTSRLAGQMELYDYQLELLGYYDHLYDPDLVAERCWPLMKLERQDEARQFASIAVNSPNPWQRSAGLNAMCALEGEARTREPYFNACLAALEDARRGIERAAPDEEQPGIAVDAYNAALAATVALRFEEAERYALEGVQRFEPTGADPWQLLVELYLSEARMDDALGAFASMIRWNDRQPASMRDQGRAETEAVAAIVLLLAGETVRADERIDRALARPDRRGLTTDGAEQARGRHALLRRIIRRTLEEERAERASWTGLGARVSTFAESIPRRVARWPDDERILGVLADDERLVDTLRPFMAGGITGLSPWLTGEIVSVLGPAIVAVALAEARARDAQEPRATPFYDALEVEIAAARGDGETAVALAQRILPQLAEARGFALVRARVAAIAAAAADDAGMEAQAYELYATALEIDPGVLRRLGLALPISISHRGGDSESAASLLASSPRTTERDGALALDVEPTARGLRACLRTASGNELRCVEASAPPETDEARAAEAERDPELATLTLPQRLAREVHREMWSARVELSRVDLSSLDGRPIGGSTLANERLRQLVDEP</sequence>
<dbReference type="KEGG" id="samy:DB32_000323"/>
<name>A0A0F6SDB9_9BACT</name>
<reference evidence="1 2" key="1">
    <citation type="submission" date="2015-03" db="EMBL/GenBank/DDBJ databases">
        <title>Genome assembly of Sandaracinus amylolyticus DSM 53668.</title>
        <authorList>
            <person name="Sharma G."/>
            <person name="Subramanian S."/>
        </authorList>
    </citation>
    <scope>NUCLEOTIDE SEQUENCE [LARGE SCALE GENOMIC DNA]</scope>
    <source>
        <strain evidence="1 2">DSM 53668</strain>
    </source>
</reference>
<dbReference type="InterPro" id="IPR011990">
    <property type="entry name" value="TPR-like_helical_dom_sf"/>
</dbReference>
<protein>
    <recommendedName>
        <fullName evidence="3">Tetratricopeptide repeat protein</fullName>
    </recommendedName>
</protein>
<dbReference type="SUPFAM" id="SSF48452">
    <property type="entry name" value="TPR-like"/>
    <property type="match status" value="1"/>
</dbReference>
<evidence type="ECO:0000313" key="2">
    <source>
        <dbReference type="Proteomes" id="UP000034883"/>
    </source>
</evidence>
<dbReference type="AlphaFoldDB" id="A0A0F6SDB9"/>